<sequence length="146" mass="15261">MDSLNHSPTTDPNPSGRPPDVLQQALASSEAALTSLPIATDASTESLKLTSDSNMIVDSPSPTRSETERRPTVPLSYANIVMGLSPEGNKALVSWTPMGEHDLITGTFDGGTRVKDIQGLQGKALCSVAAHIGGEDDGSEPLLHNV</sequence>
<protein>
    <submittedName>
        <fullName evidence="2">Uncharacterized protein</fullName>
    </submittedName>
</protein>
<name>A0AAV2GSZ3_9ROSI</name>
<feature type="region of interest" description="Disordered" evidence="1">
    <location>
        <begin position="50"/>
        <end position="71"/>
    </location>
</feature>
<accession>A0AAV2GSZ3</accession>
<proteinExistence type="predicted"/>
<feature type="region of interest" description="Disordered" evidence="1">
    <location>
        <begin position="1"/>
        <end position="21"/>
    </location>
</feature>
<evidence type="ECO:0000313" key="2">
    <source>
        <dbReference type="EMBL" id="CAL1413244.1"/>
    </source>
</evidence>
<dbReference type="AlphaFoldDB" id="A0AAV2GSZ3"/>
<dbReference type="Proteomes" id="UP001497516">
    <property type="component" value="Chromosome 9"/>
</dbReference>
<dbReference type="EMBL" id="OZ034822">
    <property type="protein sequence ID" value="CAL1413244.1"/>
    <property type="molecule type" value="Genomic_DNA"/>
</dbReference>
<gene>
    <name evidence="2" type="ORF">LTRI10_LOCUS52491</name>
</gene>
<evidence type="ECO:0000313" key="3">
    <source>
        <dbReference type="Proteomes" id="UP001497516"/>
    </source>
</evidence>
<evidence type="ECO:0000256" key="1">
    <source>
        <dbReference type="SAM" id="MobiDB-lite"/>
    </source>
</evidence>
<organism evidence="2 3">
    <name type="scientific">Linum trigynum</name>
    <dbReference type="NCBI Taxonomy" id="586398"/>
    <lineage>
        <taxon>Eukaryota</taxon>
        <taxon>Viridiplantae</taxon>
        <taxon>Streptophyta</taxon>
        <taxon>Embryophyta</taxon>
        <taxon>Tracheophyta</taxon>
        <taxon>Spermatophyta</taxon>
        <taxon>Magnoliopsida</taxon>
        <taxon>eudicotyledons</taxon>
        <taxon>Gunneridae</taxon>
        <taxon>Pentapetalae</taxon>
        <taxon>rosids</taxon>
        <taxon>fabids</taxon>
        <taxon>Malpighiales</taxon>
        <taxon>Linaceae</taxon>
        <taxon>Linum</taxon>
    </lineage>
</organism>
<feature type="compositionally biased region" description="Polar residues" evidence="1">
    <location>
        <begin position="1"/>
        <end position="13"/>
    </location>
</feature>
<feature type="compositionally biased region" description="Polar residues" evidence="1">
    <location>
        <begin position="50"/>
        <end position="64"/>
    </location>
</feature>
<reference evidence="2 3" key="1">
    <citation type="submission" date="2024-04" db="EMBL/GenBank/DDBJ databases">
        <authorList>
            <person name="Fracassetti M."/>
        </authorList>
    </citation>
    <scope>NUCLEOTIDE SEQUENCE [LARGE SCALE GENOMIC DNA]</scope>
</reference>
<keyword evidence="3" id="KW-1185">Reference proteome</keyword>